<accession>A0A6J7KXR7</accession>
<proteinExistence type="predicted"/>
<evidence type="ECO:0000256" key="1">
    <source>
        <dbReference type="SAM" id="MobiDB-lite"/>
    </source>
</evidence>
<feature type="region of interest" description="Disordered" evidence="1">
    <location>
        <begin position="311"/>
        <end position="336"/>
    </location>
</feature>
<evidence type="ECO:0000313" key="2">
    <source>
        <dbReference type="EMBL" id="CAB4958334.1"/>
    </source>
</evidence>
<dbReference type="EMBL" id="CAFBMK010000440">
    <property type="protein sequence ID" value="CAB4958334.1"/>
    <property type="molecule type" value="Genomic_DNA"/>
</dbReference>
<organism evidence="2">
    <name type="scientific">freshwater metagenome</name>
    <dbReference type="NCBI Taxonomy" id="449393"/>
    <lineage>
        <taxon>unclassified sequences</taxon>
        <taxon>metagenomes</taxon>
        <taxon>ecological metagenomes</taxon>
    </lineage>
</organism>
<reference evidence="2" key="1">
    <citation type="submission" date="2020-05" db="EMBL/GenBank/DDBJ databases">
        <authorList>
            <person name="Chiriac C."/>
            <person name="Salcher M."/>
            <person name="Ghai R."/>
            <person name="Kavagutti S V."/>
        </authorList>
    </citation>
    <scope>NUCLEOTIDE SEQUENCE</scope>
</reference>
<sequence>MRVVPLVREGRLQRQRLLERLAREPHLRPPEIDALQVRDLARLNHRVVGERQVGDRVRLARVVDLRGQRGALAGVRGGERGDRVLDDVRPVQRLRPPVGRPPIADPRVQDRRQVLVDLADPRERSHRGERDLTRGDLRAQLLWDVQDQQPLGHELLRDRQLLGDLPLRPPCCLQPCESAGDRDRVELLPRQVLRQRELETAGPLVDVAHDHRQLFEPGLQRGEVAPLPRDDLERISVPGRRGDEHGLQDAGLAHRPGGAGERLVVAGGSGVESLAQRHRCDGHHPQVGAAARGLLGLLLCRGHQVHVPSNSVVPPGAGRVAGRGSHTPRATAPVPS</sequence>
<protein>
    <submittedName>
        <fullName evidence="2">Unannotated protein</fullName>
    </submittedName>
</protein>
<name>A0A6J7KXR7_9ZZZZ</name>
<gene>
    <name evidence="2" type="ORF">UFOPK3564_03902</name>
</gene>
<dbReference type="AlphaFoldDB" id="A0A6J7KXR7"/>